<dbReference type="PRINTS" id="PR00364">
    <property type="entry name" value="DISEASERSIST"/>
</dbReference>
<dbReference type="InterPro" id="IPR042197">
    <property type="entry name" value="Apaf_helical"/>
</dbReference>
<dbReference type="Proteomes" id="UP000634136">
    <property type="component" value="Unassembled WGS sequence"/>
</dbReference>
<accession>A0A834W5I3</accession>
<dbReference type="InterPro" id="IPR041118">
    <property type="entry name" value="Rx_N"/>
</dbReference>
<dbReference type="Gene3D" id="3.40.50.300">
    <property type="entry name" value="P-loop containing nucleotide triphosphate hydrolases"/>
    <property type="match status" value="1"/>
</dbReference>
<evidence type="ECO:0000313" key="11">
    <source>
        <dbReference type="Proteomes" id="UP000634136"/>
    </source>
</evidence>
<dbReference type="InterPro" id="IPR027417">
    <property type="entry name" value="P-loop_NTPase"/>
</dbReference>
<dbReference type="OrthoDB" id="2973320at2759"/>
<dbReference type="GO" id="GO:0005524">
    <property type="term" value="F:ATP binding"/>
    <property type="evidence" value="ECO:0007669"/>
    <property type="project" value="UniProtKB-KW"/>
</dbReference>
<keyword evidence="1" id="KW-0433">Leucine-rich repeat</keyword>
<dbReference type="FunFam" id="1.10.10.10:FF:000322">
    <property type="entry name" value="Probable disease resistance protein At1g63360"/>
    <property type="match status" value="1"/>
</dbReference>
<feature type="domain" description="R13L1/DRL21-like LRR repeat region" evidence="9">
    <location>
        <begin position="681"/>
        <end position="805"/>
    </location>
</feature>
<keyword evidence="5" id="KW-0067">ATP-binding</keyword>
<dbReference type="GO" id="GO:0051707">
    <property type="term" value="P:response to other organism"/>
    <property type="evidence" value="ECO:0007669"/>
    <property type="project" value="UniProtKB-ARBA"/>
</dbReference>
<dbReference type="Gene3D" id="3.80.10.10">
    <property type="entry name" value="Ribonuclease Inhibitor"/>
    <property type="match status" value="4"/>
</dbReference>
<name>A0A834W5I3_9FABA</name>
<evidence type="ECO:0000259" key="8">
    <source>
        <dbReference type="Pfam" id="PF23559"/>
    </source>
</evidence>
<dbReference type="SUPFAM" id="SSF52058">
    <property type="entry name" value="L domain-like"/>
    <property type="match status" value="1"/>
</dbReference>
<feature type="domain" description="Disease resistance N-terminal" evidence="7">
    <location>
        <begin position="5"/>
        <end position="87"/>
    </location>
</feature>
<evidence type="ECO:0000256" key="1">
    <source>
        <dbReference type="ARBA" id="ARBA00022614"/>
    </source>
</evidence>
<dbReference type="SUPFAM" id="SSF52540">
    <property type="entry name" value="P-loop containing nucleoside triphosphate hydrolases"/>
    <property type="match status" value="1"/>
</dbReference>
<dbReference type="SUPFAM" id="SSF52047">
    <property type="entry name" value="RNI-like"/>
    <property type="match status" value="1"/>
</dbReference>
<dbReference type="InterPro" id="IPR058922">
    <property type="entry name" value="WHD_DRP"/>
</dbReference>
<dbReference type="InterPro" id="IPR056789">
    <property type="entry name" value="LRR_R13L1-DRL21"/>
</dbReference>
<proteinExistence type="predicted"/>
<dbReference type="GO" id="GO:0043531">
    <property type="term" value="F:ADP binding"/>
    <property type="evidence" value="ECO:0007669"/>
    <property type="project" value="InterPro"/>
</dbReference>
<evidence type="ECO:0000259" key="6">
    <source>
        <dbReference type="Pfam" id="PF00931"/>
    </source>
</evidence>
<dbReference type="Pfam" id="PF25019">
    <property type="entry name" value="LRR_R13L1-DRL21"/>
    <property type="match status" value="1"/>
</dbReference>
<keyword evidence="3" id="KW-0547">Nucleotide-binding</keyword>
<dbReference type="InterPro" id="IPR032675">
    <property type="entry name" value="LRR_dom_sf"/>
</dbReference>
<dbReference type="PANTHER" id="PTHR36766">
    <property type="entry name" value="PLANT BROAD-SPECTRUM MILDEW RESISTANCE PROTEIN RPW8"/>
    <property type="match status" value="1"/>
</dbReference>
<keyword evidence="11" id="KW-1185">Reference proteome</keyword>
<dbReference type="InterPro" id="IPR036388">
    <property type="entry name" value="WH-like_DNA-bd_sf"/>
</dbReference>
<dbReference type="Gene3D" id="1.10.10.10">
    <property type="entry name" value="Winged helix-like DNA-binding domain superfamily/Winged helix DNA-binding domain"/>
    <property type="match status" value="1"/>
</dbReference>
<dbReference type="GO" id="GO:0006952">
    <property type="term" value="P:defense response"/>
    <property type="evidence" value="ECO:0007669"/>
    <property type="project" value="UniProtKB-KW"/>
</dbReference>
<dbReference type="InterPro" id="IPR002182">
    <property type="entry name" value="NB-ARC"/>
</dbReference>
<evidence type="ECO:0000256" key="5">
    <source>
        <dbReference type="ARBA" id="ARBA00022840"/>
    </source>
</evidence>
<keyword evidence="2" id="KW-0677">Repeat</keyword>
<gene>
    <name evidence="10" type="ORF">G2W53_035996</name>
</gene>
<dbReference type="CDD" id="cd14798">
    <property type="entry name" value="RX-CC_like"/>
    <property type="match status" value="1"/>
</dbReference>
<reference evidence="10" key="1">
    <citation type="submission" date="2020-09" db="EMBL/GenBank/DDBJ databases">
        <title>Genome-Enabled Discovery of Anthraquinone Biosynthesis in Senna tora.</title>
        <authorList>
            <person name="Kang S.-H."/>
            <person name="Pandey R.P."/>
            <person name="Lee C.-M."/>
            <person name="Sim J.-S."/>
            <person name="Jeong J.-T."/>
            <person name="Choi B.-S."/>
            <person name="Jung M."/>
            <person name="Ginzburg D."/>
            <person name="Zhao K."/>
            <person name="Won S.Y."/>
            <person name="Oh T.-J."/>
            <person name="Yu Y."/>
            <person name="Kim N.-H."/>
            <person name="Lee O.R."/>
            <person name="Lee T.-H."/>
            <person name="Bashyal P."/>
            <person name="Kim T.-S."/>
            <person name="Lee W.-H."/>
            <person name="Kawkins C."/>
            <person name="Kim C.-K."/>
            <person name="Kim J.S."/>
            <person name="Ahn B.O."/>
            <person name="Rhee S.Y."/>
            <person name="Sohng J.K."/>
        </authorList>
    </citation>
    <scope>NUCLEOTIDE SEQUENCE</scope>
    <source>
        <tissue evidence="10">Leaf</tissue>
    </source>
</reference>
<feature type="domain" description="Disease resistance protein winged helix" evidence="8">
    <location>
        <begin position="428"/>
        <end position="499"/>
    </location>
</feature>
<dbReference type="EMBL" id="JAAIUW010000011">
    <property type="protein sequence ID" value="KAF7809253.1"/>
    <property type="molecule type" value="Genomic_DNA"/>
</dbReference>
<sequence>MAEAVLEVSLENLSSLIQNELGLILGINQEMKRLSKTLTTIKPMLEDAEKNQLTDISLKNWLNKLKDAVHLLDDTLDECSTEALEFESQGLLCESSDKVQCSFLSYFHPKLVWFRYKIAKKMIGIEERLDEILKESMKFHLLEMVNERRNNEVMKWCHTSSINNRPQVYGRKEDTEKIVDFFVGHASDYEGLSVYPIVGIGGLGKTTLAQLVFNHERLVNHFDLRIWVCASDFSLKRMLKVIIESSFEYTTCQDLDLESLQKRVQDILRRRRYLLVLDNVRNDDQDNWDRLKHILSCGSKGASILVTTHLTKVASIMGTVPPHELSILSEDDCWELFKQRAFEPNKGERVDLVAIGKEIVNKCRGVPLAVETLASLLRFKSEEKDWLYVLESKLWSLPQNESSIMPALRLSYLDLPVKLRQCFAFCALFPKDEVISKQYIIELWMSNGFISSNEMLEVEDIGDDVWNGLYWRSFFQHVQTDKFGNILLFKMHDLIHDLAQSIMEEECSYITNDNGGTNVSERTRHLSFYGSKEVVGWDSMLLHQIKSLKTYITPIHYGDQYLTPHELLKCYSLRVLVFMGQEMLSPSIGNLKHLRYLNLSNGTFVLLPDSICTLWNLQILNLENCYLLTMLPANLKHLKALRHLYLDQCRSLFILAPEMGQLTSLRTLNVYIVEYRKGFQLEELGSLNLKGELQIKHLEKVTSVMDAKAANLMNKNLNNLWLSWETNEGSRLQGNAEQILEVLQPHTQLKTLSVIGYMGVQFPQWMGSPTFKDLYSIELVHCKYCLSLQLLAKLPSLRKLGLSNMNKVQYIDEESYDDGVARGFKALEYLRLGNLPNLIGLSKEDGQSQNMFLHLSTLEISGCPKLNTLPCLRSVTFLRITGESNHSLLGSICNLHNLKTLWLFYNEELTSFPNGMLVGLTCLKEIHIFNHTKLEALPNELMSLHALEELHIVQCYRLEPLTHEALQGLHSLKRLKVSWYPKFRLCSAFQNLTSLVDLRISTCPKVEGFPEALQHITTLQSLSLYDLQNLASLPDWLGSLTSLKSLFISDCPKLMSLPISIQCLGNLKNLEIYGCPKLLKRCEEETGEDWHKIAHVPRFRMESRVVVRSELNDTNFCHLQRSILIPSPISFAMKNLHVDSEGLKIASLQDILWNSNMKILLSGASCLVSEDFTLLAPSFMFS</sequence>
<evidence type="ECO:0000259" key="9">
    <source>
        <dbReference type="Pfam" id="PF25019"/>
    </source>
</evidence>
<protein>
    <submittedName>
        <fullName evidence="10">Putative disease resistance protein RGA3</fullName>
    </submittedName>
</protein>
<dbReference type="AlphaFoldDB" id="A0A834W5I3"/>
<evidence type="ECO:0000259" key="7">
    <source>
        <dbReference type="Pfam" id="PF18052"/>
    </source>
</evidence>
<evidence type="ECO:0000256" key="4">
    <source>
        <dbReference type="ARBA" id="ARBA00022821"/>
    </source>
</evidence>
<evidence type="ECO:0000256" key="2">
    <source>
        <dbReference type="ARBA" id="ARBA00022737"/>
    </source>
</evidence>
<dbReference type="Gene3D" id="1.20.5.4130">
    <property type="match status" value="1"/>
</dbReference>
<dbReference type="Gene3D" id="1.10.8.430">
    <property type="entry name" value="Helical domain of apoptotic protease-activating factors"/>
    <property type="match status" value="1"/>
</dbReference>
<organism evidence="10 11">
    <name type="scientific">Senna tora</name>
    <dbReference type="NCBI Taxonomy" id="362788"/>
    <lineage>
        <taxon>Eukaryota</taxon>
        <taxon>Viridiplantae</taxon>
        <taxon>Streptophyta</taxon>
        <taxon>Embryophyta</taxon>
        <taxon>Tracheophyta</taxon>
        <taxon>Spermatophyta</taxon>
        <taxon>Magnoliopsida</taxon>
        <taxon>eudicotyledons</taxon>
        <taxon>Gunneridae</taxon>
        <taxon>Pentapetalae</taxon>
        <taxon>rosids</taxon>
        <taxon>fabids</taxon>
        <taxon>Fabales</taxon>
        <taxon>Fabaceae</taxon>
        <taxon>Caesalpinioideae</taxon>
        <taxon>Cassia clade</taxon>
        <taxon>Senna</taxon>
    </lineage>
</organism>
<dbReference type="InterPro" id="IPR038005">
    <property type="entry name" value="RX-like_CC"/>
</dbReference>
<dbReference type="Pfam" id="PF00931">
    <property type="entry name" value="NB-ARC"/>
    <property type="match status" value="1"/>
</dbReference>
<feature type="domain" description="NB-ARC" evidence="6">
    <location>
        <begin position="189"/>
        <end position="344"/>
    </location>
</feature>
<dbReference type="PANTHER" id="PTHR36766:SF42">
    <property type="entry name" value="NB-ARC DOMAIN DISEASE RESISTANCE PROTEIN"/>
    <property type="match status" value="1"/>
</dbReference>
<dbReference type="Pfam" id="PF18052">
    <property type="entry name" value="Rx_N"/>
    <property type="match status" value="1"/>
</dbReference>
<comment type="caution">
    <text evidence="10">The sequence shown here is derived from an EMBL/GenBank/DDBJ whole genome shotgun (WGS) entry which is preliminary data.</text>
</comment>
<dbReference type="Pfam" id="PF23559">
    <property type="entry name" value="WHD_DRP"/>
    <property type="match status" value="1"/>
</dbReference>
<evidence type="ECO:0000313" key="10">
    <source>
        <dbReference type="EMBL" id="KAF7809253.1"/>
    </source>
</evidence>
<evidence type="ECO:0000256" key="3">
    <source>
        <dbReference type="ARBA" id="ARBA00022741"/>
    </source>
</evidence>
<keyword evidence="4" id="KW-0611">Plant defense</keyword>